<dbReference type="PROSITE" id="PS50014">
    <property type="entry name" value="BROMODOMAIN_2"/>
    <property type="match status" value="1"/>
</dbReference>
<feature type="non-terminal residue" evidence="4">
    <location>
        <position position="111"/>
    </location>
</feature>
<evidence type="ECO:0000256" key="1">
    <source>
        <dbReference type="ARBA" id="ARBA00023117"/>
    </source>
</evidence>
<dbReference type="PANTHER" id="PTHR15398:SF4">
    <property type="entry name" value="BROMODOMAIN-CONTAINING PROTEIN 8 ISOFORM X1"/>
    <property type="match status" value="1"/>
</dbReference>
<keyword evidence="1 2" id="KW-0103">Bromodomain</keyword>
<dbReference type="Pfam" id="PF00439">
    <property type="entry name" value="Bromodomain"/>
    <property type="match status" value="1"/>
</dbReference>
<keyword evidence="5" id="KW-1185">Reference proteome</keyword>
<accession>A0A0M0J2U0</accession>
<dbReference type="OrthoDB" id="1937912at2759"/>
<name>A0A0M0J2U0_9EUKA</name>
<dbReference type="InterPro" id="IPR036427">
    <property type="entry name" value="Bromodomain-like_sf"/>
</dbReference>
<protein>
    <submittedName>
        <fullName evidence="4">Transcription factor gte6</fullName>
    </submittedName>
</protein>
<dbReference type="SUPFAM" id="SSF47370">
    <property type="entry name" value="Bromodomain"/>
    <property type="match status" value="1"/>
</dbReference>
<organism evidence="4 5">
    <name type="scientific">Chrysochromulina tobinii</name>
    <dbReference type="NCBI Taxonomy" id="1460289"/>
    <lineage>
        <taxon>Eukaryota</taxon>
        <taxon>Haptista</taxon>
        <taxon>Haptophyta</taxon>
        <taxon>Prymnesiophyceae</taxon>
        <taxon>Prymnesiales</taxon>
        <taxon>Chrysochromulinaceae</taxon>
        <taxon>Chrysochromulina</taxon>
    </lineage>
</organism>
<dbReference type="Gene3D" id="1.20.920.10">
    <property type="entry name" value="Bromodomain-like"/>
    <property type="match status" value="1"/>
</dbReference>
<dbReference type="SMART" id="SM00297">
    <property type="entry name" value="BROMO"/>
    <property type="match status" value="1"/>
</dbReference>
<evidence type="ECO:0000313" key="5">
    <source>
        <dbReference type="Proteomes" id="UP000037460"/>
    </source>
</evidence>
<dbReference type="InterPro" id="IPR001487">
    <property type="entry name" value="Bromodomain"/>
</dbReference>
<dbReference type="Proteomes" id="UP000037460">
    <property type="component" value="Unassembled WGS sequence"/>
</dbReference>
<sequence length="111" mass="12485">MLSSIARHKWAYPFKRPVTEKEAPDYREIIETPMDFATLKRRVETGQVADLHALCDDLNLIFENAMKYNGEGTDYYKMASTLRSIVANQKAQYLKLRGDSIEVKGVAGGAG</sequence>
<proteinExistence type="predicted"/>
<dbReference type="EMBL" id="JWZX01003406">
    <property type="protein sequence ID" value="KOO20874.1"/>
    <property type="molecule type" value="Genomic_DNA"/>
</dbReference>
<reference evidence="5" key="1">
    <citation type="journal article" date="2015" name="PLoS Genet.">
        <title>Genome Sequence and Transcriptome Analyses of Chrysochromulina tobin: Metabolic Tools for Enhanced Algal Fitness in the Prominent Order Prymnesiales (Haptophyceae).</title>
        <authorList>
            <person name="Hovde B.T."/>
            <person name="Deodato C.R."/>
            <person name="Hunsperger H.M."/>
            <person name="Ryken S.A."/>
            <person name="Yost W."/>
            <person name="Jha R.K."/>
            <person name="Patterson J."/>
            <person name="Monnat R.J. Jr."/>
            <person name="Barlow S.B."/>
            <person name="Starkenburg S.R."/>
            <person name="Cattolico R.A."/>
        </authorList>
    </citation>
    <scope>NUCLEOTIDE SEQUENCE</scope>
    <source>
        <strain evidence="5">CCMP291</strain>
    </source>
</reference>
<dbReference type="PANTHER" id="PTHR15398">
    <property type="entry name" value="BROMODOMAIN-CONTAINING PROTEIN 8"/>
    <property type="match status" value="1"/>
</dbReference>
<comment type="caution">
    <text evidence="4">The sequence shown here is derived from an EMBL/GenBank/DDBJ whole genome shotgun (WGS) entry which is preliminary data.</text>
</comment>
<evidence type="ECO:0000313" key="4">
    <source>
        <dbReference type="EMBL" id="KOO20874.1"/>
    </source>
</evidence>
<feature type="domain" description="Bromo" evidence="3">
    <location>
        <begin position="6"/>
        <end position="76"/>
    </location>
</feature>
<dbReference type="GO" id="GO:0035267">
    <property type="term" value="C:NuA4 histone acetyltransferase complex"/>
    <property type="evidence" value="ECO:0007669"/>
    <property type="project" value="TreeGrafter"/>
</dbReference>
<evidence type="ECO:0000256" key="2">
    <source>
        <dbReference type="PROSITE-ProRule" id="PRU00035"/>
    </source>
</evidence>
<dbReference type="PRINTS" id="PR00503">
    <property type="entry name" value="BROMODOMAIN"/>
</dbReference>
<dbReference type="AlphaFoldDB" id="A0A0M0J2U0"/>
<evidence type="ECO:0000259" key="3">
    <source>
        <dbReference type="PROSITE" id="PS50014"/>
    </source>
</evidence>
<gene>
    <name evidence="4" type="ORF">Ctob_003933</name>
</gene>